<comment type="function">
    <text evidence="3 14">Endonuclease that specifically degrades the RNA of RNA-DNA hybrids.</text>
</comment>
<reference evidence="17 18" key="1">
    <citation type="submission" date="2018-07" db="EMBL/GenBank/DDBJ databases">
        <title>Genomic Encyclopedia of Type Strains, Phase IV (KMG-IV): sequencing the most valuable type-strain genomes for metagenomic binning, comparative biology and taxonomic classification.</title>
        <authorList>
            <person name="Goeker M."/>
        </authorList>
    </citation>
    <scope>NUCLEOTIDE SEQUENCE [LARGE SCALE GENOMIC DNA]</scope>
    <source>
        <strain evidence="17 18">DSM 27696</strain>
    </source>
</reference>
<dbReference type="CDD" id="cd06590">
    <property type="entry name" value="RNase_HII_bacteria_HIII_like"/>
    <property type="match status" value="1"/>
</dbReference>
<evidence type="ECO:0000256" key="6">
    <source>
        <dbReference type="ARBA" id="ARBA00012180"/>
    </source>
</evidence>
<keyword evidence="13 14" id="KW-0460">Magnesium</keyword>
<comment type="catalytic activity">
    <reaction evidence="1 14 15">
        <text>Endonucleolytic cleavage to 5'-phosphomonoester.</text>
        <dbReference type="EC" id="3.1.26.4"/>
    </reaction>
</comment>
<evidence type="ECO:0000256" key="15">
    <source>
        <dbReference type="PROSITE-ProRule" id="PRU01319"/>
    </source>
</evidence>
<accession>A0A368XH49</accession>
<dbReference type="EC" id="3.1.26.4" evidence="6 14"/>
<dbReference type="Proteomes" id="UP000252585">
    <property type="component" value="Unassembled WGS sequence"/>
</dbReference>
<evidence type="ECO:0000256" key="11">
    <source>
        <dbReference type="ARBA" id="ARBA00022759"/>
    </source>
</evidence>
<comment type="similarity">
    <text evidence="5 14">Belongs to the RNase HII family. RnhC subfamily.</text>
</comment>
<evidence type="ECO:0000256" key="13">
    <source>
        <dbReference type="ARBA" id="ARBA00022842"/>
    </source>
</evidence>
<dbReference type="InterPro" id="IPR024567">
    <property type="entry name" value="RNase_HII/HIII_dom"/>
</dbReference>
<dbReference type="InterPro" id="IPR001352">
    <property type="entry name" value="RNase_HII/HIII"/>
</dbReference>
<evidence type="ECO:0000256" key="14">
    <source>
        <dbReference type="HAMAP-Rule" id="MF_00053"/>
    </source>
</evidence>
<evidence type="ECO:0000256" key="2">
    <source>
        <dbReference type="ARBA" id="ARBA00001946"/>
    </source>
</evidence>
<evidence type="ECO:0000256" key="1">
    <source>
        <dbReference type="ARBA" id="ARBA00000077"/>
    </source>
</evidence>
<sequence length="311" mass="35152">MANVVLKLPINEIKKIENHYKKQSITPPQYATFAAKVNGTNVTVYKSGKVMFQGRDAEKEASMWQGKSEALPTKKANKKSVNEHSFYPPNHFFETSHIGSDEAGTGDYFGPITVAAVFIPKEKIALIKELGVRDSKDLKDPMIERIAKDLVYAEIPYTLMTLKNEKYNQLQRKGWNQGKMKAMLHYHAIQKLLDKLKGTTIDGILIDQFCQPQVHQKYLRTEKLTLQPDTYFMTKAESHSLSVAAASIIARAKFVKEMDKLSKESGITIPKGASNKVDQTAAYLVKKYGKDVLEKYAKLHFANTEKANKYL</sequence>
<comment type="cofactor">
    <cofactor evidence="2">
        <name>Mg(2+)</name>
        <dbReference type="ChEBI" id="CHEBI:18420"/>
    </cofactor>
</comment>
<dbReference type="CDD" id="cd14796">
    <property type="entry name" value="RNAse_HIII_N"/>
    <property type="match status" value="1"/>
</dbReference>
<dbReference type="GO" id="GO:0004523">
    <property type="term" value="F:RNA-DNA hybrid ribonuclease activity"/>
    <property type="evidence" value="ECO:0007669"/>
    <property type="project" value="UniProtKB-UniRule"/>
</dbReference>
<dbReference type="Gene3D" id="3.30.420.10">
    <property type="entry name" value="Ribonuclease H-like superfamily/Ribonuclease H"/>
    <property type="match status" value="1"/>
</dbReference>
<dbReference type="Gene3D" id="3.30.310.10">
    <property type="entry name" value="TATA-Binding Protein"/>
    <property type="match status" value="1"/>
</dbReference>
<protein>
    <recommendedName>
        <fullName evidence="7 14">Ribonuclease HIII</fullName>
        <shortName evidence="14">RNase HIII</shortName>
        <ecNumber evidence="6 14">3.1.26.4</ecNumber>
    </recommendedName>
</protein>
<evidence type="ECO:0000256" key="9">
    <source>
        <dbReference type="ARBA" id="ARBA00022722"/>
    </source>
</evidence>
<feature type="binding site" evidence="14 15">
    <location>
        <position position="102"/>
    </location>
    <ligand>
        <name>a divalent metal cation</name>
        <dbReference type="ChEBI" id="CHEBI:60240"/>
    </ligand>
</feature>
<feature type="binding site" evidence="14 15">
    <location>
        <position position="207"/>
    </location>
    <ligand>
        <name>a divalent metal cation</name>
        <dbReference type="ChEBI" id="CHEBI:60240"/>
    </ligand>
</feature>
<comment type="subcellular location">
    <subcellularLocation>
        <location evidence="4 14">Cytoplasm</location>
    </subcellularLocation>
</comment>
<evidence type="ECO:0000256" key="7">
    <source>
        <dbReference type="ARBA" id="ARBA00021407"/>
    </source>
</evidence>
<keyword evidence="11 14" id="KW-0255">Endonuclease</keyword>
<evidence type="ECO:0000313" key="18">
    <source>
        <dbReference type="Proteomes" id="UP000252585"/>
    </source>
</evidence>
<evidence type="ECO:0000256" key="8">
    <source>
        <dbReference type="ARBA" id="ARBA00022490"/>
    </source>
</evidence>
<dbReference type="InterPro" id="IPR036397">
    <property type="entry name" value="RNaseH_sf"/>
</dbReference>
<keyword evidence="12 14" id="KW-0378">Hydrolase</keyword>
<dbReference type="FunFam" id="3.30.420.10:FF:000047">
    <property type="entry name" value="Ribonuclease HIII"/>
    <property type="match status" value="1"/>
</dbReference>
<dbReference type="AlphaFoldDB" id="A0A368XH49"/>
<dbReference type="SUPFAM" id="SSF53098">
    <property type="entry name" value="Ribonuclease H-like"/>
    <property type="match status" value="1"/>
</dbReference>
<dbReference type="GO" id="GO:0043137">
    <property type="term" value="P:DNA replication, removal of RNA primer"/>
    <property type="evidence" value="ECO:0007669"/>
    <property type="project" value="TreeGrafter"/>
</dbReference>
<evidence type="ECO:0000313" key="17">
    <source>
        <dbReference type="EMBL" id="RCW66348.1"/>
    </source>
</evidence>
<keyword evidence="10 14" id="KW-0479">Metal-binding</keyword>
<dbReference type="GO" id="GO:0000287">
    <property type="term" value="F:magnesium ion binding"/>
    <property type="evidence" value="ECO:0007669"/>
    <property type="project" value="UniProtKB-UniRule"/>
</dbReference>
<keyword evidence="18" id="KW-1185">Reference proteome</keyword>
<evidence type="ECO:0000256" key="3">
    <source>
        <dbReference type="ARBA" id="ARBA00004065"/>
    </source>
</evidence>
<comment type="cofactor">
    <cofactor evidence="14 15">
        <name>Mn(2+)</name>
        <dbReference type="ChEBI" id="CHEBI:29035"/>
    </cofactor>
    <cofactor evidence="14 15">
        <name>Mg(2+)</name>
        <dbReference type="ChEBI" id="CHEBI:18420"/>
    </cofactor>
    <text evidence="14 15">Manganese or magnesium. Binds 1 divalent metal ion per monomer in the absence of substrate. May bind a second metal ion after substrate binding.</text>
</comment>
<evidence type="ECO:0000256" key="5">
    <source>
        <dbReference type="ARBA" id="ARBA00008378"/>
    </source>
</evidence>
<organism evidence="17 18">
    <name type="scientific">Saliterribacillus persicus</name>
    <dbReference type="NCBI Taxonomy" id="930114"/>
    <lineage>
        <taxon>Bacteria</taxon>
        <taxon>Bacillati</taxon>
        <taxon>Bacillota</taxon>
        <taxon>Bacilli</taxon>
        <taxon>Bacillales</taxon>
        <taxon>Bacillaceae</taxon>
        <taxon>Saliterribacillus</taxon>
    </lineage>
</organism>
<dbReference type="Pfam" id="PF11858">
    <property type="entry name" value="DUF3378"/>
    <property type="match status" value="1"/>
</dbReference>
<dbReference type="PROSITE" id="PS51975">
    <property type="entry name" value="RNASE_H_2"/>
    <property type="match status" value="1"/>
</dbReference>
<dbReference type="PANTHER" id="PTHR10954">
    <property type="entry name" value="RIBONUCLEASE H2 SUBUNIT A"/>
    <property type="match status" value="1"/>
</dbReference>
<dbReference type="InterPro" id="IPR012295">
    <property type="entry name" value="TBP_dom_sf"/>
</dbReference>
<feature type="binding site" evidence="14 15">
    <location>
        <position position="101"/>
    </location>
    <ligand>
        <name>a divalent metal cation</name>
        <dbReference type="ChEBI" id="CHEBI:60240"/>
    </ligand>
</feature>
<gene>
    <name evidence="14" type="primary">rnhC</name>
    <name evidence="17" type="ORF">DFR57_10965</name>
</gene>
<dbReference type="OrthoDB" id="9777935at2"/>
<dbReference type="InterPro" id="IPR024568">
    <property type="entry name" value="RNase_HIII_N"/>
</dbReference>
<dbReference type="HAMAP" id="MF_00053">
    <property type="entry name" value="RNase_HIII"/>
    <property type="match status" value="1"/>
</dbReference>
<dbReference type="EMBL" id="QPJJ01000009">
    <property type="protein sequence ID" value="RCW66348.1"/>
    <property type="molecule type" value="Genomic_DNA"/>
</dbReference>
<dbReference type="GO" id="GO:0005737">
    <property type="term" value="C:cytoplasm"/>
    <property type="evidence" value="ECO:0007669"/>
    <property type="project" value="UniProtKB-SubCell"/>
</dbReference>
<dbReference type="NCBIfam" id="TIGR00716">
    <property type="entry name" value="rnhC"/>
    <property type="match status" value="1"/>
</dbReference>
<dbReference type="PIRSF" id="PIRSF037748">
    <property type="entry name" value="RnhC"/>
    <property type="match status" value="1"/>
</dbReference>
<comment type="caution">
    <text evidence="17">The sequence shown here is derived from an EMBL/GenBank/DDBJ whole genome shotgun (WGS) entry which is preliminary data.</text>
</comment>
<feature type="domain" description="RNase H type-2" evidence="16">
    <location>
        <begin position="95"/>
        <end position="311"/>
    </location>
</feature>
<proteinExistence type="inferred from homology"/>
<dbReference type="GO" id="GO:0003723">
    <property type="term" value="F:RNA binding"/>
    <property type="evidence" value="ECO:0007669"/>
    <property type="project" value="UniProtKB-UniRule"/>
</dbReference>
<dbReference type="InterPro" id="IPR012337">
    <property type="entry name" value="RNaseH-like_sf"/>
</dbReference>
<name>A0A368XH49_9BACI</name>
<evidence type="ECO:0000259" key="16">
    <source>
        <dbReference type="PROSITE" id="PS51975"/>
    </source>
</evidence>
<evidence type="ECO:0000256" key="12">
    <source>
        <dbReference type="ARBA" id="ARBA00022801"/>
    </source>
</evidence>
<keyword evidence="9 14" id="KW-0540">Nuclease</keyword>
<dbReference type="PANTHER" id="PTHR10954:SF23">
    <property type="entry name" value="RIBONUCLEASE"/>
    <property type="match status" value="1"/>
</dbReference>
<evidence type="ECO:0000256" key="10">
    <source>
        <dbReference type="ARBA" id="ARBA00022723"/>
    </source>
</evidence>
<keyword evidence="8 14" id="KW-0963">Cytoplasm</keyword>
<dbReference type="Pfam" id="PF01351">
    <property type="entry name" value="RNase_HII"/>
    <property type="match status" value="1"/>
</dbReference>
<dbReference type="GO" id="GO:0032299">
    <property type="term" value="C:ribonuclease H2 complex"/>
    <property type="evidence" value="ECO:0007669"/>
    <property type="project" value="TreeGrafter"/>
</dbReference>
<evidence type="ECO:0000256" key="4">
    <source>
        <dbReference type="ARBA" id="ARBA00004496"/>
    </source>
</evidence>
<dbReference type="InterPro" id="IPR004641">
    <property type="entry name" value="RNase_HIII"/>
</dbReference>
<dbReference type="GO" id="GO:0006298">
    <property type="term" value="P:mismatch repair"/>
    <property type="evidence" value="ECO:0007669"/>
    <property type="project" value="TreeGrafter"/>
</dbReference>